<evidence type="ECO:0000256" key="1">
    <source>
        <dbReference type="ARBA" id="ARBA00004141"/>
    </source>
</evidence>
<dbReference type="Proteomes" id="UP000788993">
    <property type="component" value="Unassembled WGS sequence"/>
</dbReference>
<dbReference type="PANTHER" id="PTHR30520">
    <property type="entry name" value="FORMATE TRANSPORTER-RELATED"/>
    <property type="match status" value="1"/>
</dbReference>
<protein>
    <recommendedName>
        <fullName evidence="10">Formate/nitrite transporter</fullName>
    </recommendedName>
</protein>
<dbReference type="EMBL" id="JAEUBD010001504">
    <property type="protein sequence ID" value="KAH3659849.1"/>
    <property type="molecule type" value="Genomic_DNA"/>
</dbReference>
<dbReference type="InterPro" id="IPR000292">
    <property type="entry name" value="For/NO2_transpt"/>
</dbReference>
<dbReference type="GO" id="GO:0015513">
    <property type="term" value="F:high-affinity secondary active nitrite transmembrane transporter activity"/>
    <property type="evidence" value="ECO:0007669"/>
    <property type="project" value="TreeGrafter"/>
</dbReference>
<feature type="transmembrane region" description="Helical" evidence="7">
    <location>
        <begin position="32"/>
        <end position="53"/>
    </location>
</feature>
<comment type="similarity">
    <text evidence="5">Belongs to the FNT transporter (TC 1.A.16) family.</text>
</comment>
<dbReference type="AlphaFoldDB" id="A0A9P8NVK3"/>
<feature type="transmembrane region" description="Helical" evidence="7">
    <location>
        <begin position="160"/>
        <end position="183"/>
    </location>
</feature>
<evidence type="ECO:0000256" key="7">
    <source>
        <dbReference type="SAM" id="Phobius"/>
    </source>
</evidence>
<sequence length="476" mass="52319">MADDTYYLTVHEAALAVVATAMKKSRLKPHILVINSIIGAFLFSSGGMLDLMVHALNPGLVHHGFVGVVSLLQGSVYSIGLFFVISMGMELFNSNVLFFSVGVMRGAVSVVDLLTSWFVSLWVNLGATVFVVYLFCHVSGITSSGSYVEESRAIAEDKEAFSFMQTFLKGVAGNFFVCLAVYLQIMVKPLHVKLIMIYLPIFTFVAMGFTHCVADMFLVPVGLLNKCSFGWGRYFWKLFLPATLGNIVGGSFFGVVIPWYLHLVVIEKDMKQLHLPDYEERDEQPELNMDSRVVRAPSHSAVTSLNSTINYNPPDVQAYAPSTTERSPSGVFPVYDMGEPLERERSIAQATEDGAGLRLSLTRGSWRRRATQADAEAQSDTGSRSQETTKDRIVRHLSSARSRDDMDAMRKRLSAAGITSKIASHSNDIAGIHEGSIDVSYPGPTASRLRRLPTESVDPADSPEDSSSTDEKRDAN</sequence>
<accession>A0A9P8NVK3</accession>
<organism evidence="8 9">
    <name type="scientific">Ogataea polymorpha</name>
    <dbReference type="NCBI Taxonomy" id="460523"/>
    <lineage>
        <taxon>Eukaryota</taxon>
        <taxon>Fungi</taxon>
        <taxon>Dikarya</taxon>
        <taxon>Ascomycota</taxon>
        <taxon>Saccharomycotina</taxon>
        <taxon>Pichiomycetes</taxon>
        <taxon>Pichiales</taxon>
        <taxon>Pichiaceae</taxon>
        <taxon>Ogataea</taxon>
    </lineage>
</organism>
<dbReference type="OrthoDB" id="4829at2759"/>
<reference evidence="8" key="1">
    <citation type="journal article" date="2021" name="Open Biol.">
        <title>Shared evolutionary footprints suggest mitochondrial oxidative damage underlies multiple complex I losses in fungi.</title>
        <authorList>
            <person name="Schikora-Tamarit M.A."/>
            <person name="Marcet-Houben M."/>
            <person name="Nosek J."/>
            <person name="Gabaldon T."/>
        </authorList>
    </citation>
    <scope>NUCLEOTIDE SEQUENCE</scope>
    <source>
        <strain evidence="8">NCAIM Y.01608</strain>
    </source>
</reference>
<keyword evidence="2 7" id="KW-0812">Transmembrane</keyword>
<evidence type="ECO:0000313" key="8">
    <source>
        <dbReference type="EMBL" id="KAH3659849.1"/>
    </source>
</evidence>
<evidence type="ECO:0000256" key="2">
    <source>
        <dbReference type="ARBA" id="ARBA00022692"/>
    </source>
</evidence>
<feature type="transmembrane region" description="Helical" evidence="7">
    <location>
        <begin position="195"/>
        <end position="218"/>
    </location>
</feature>
<keyword evidence="4 7" id="KW-0472">Membrane</keyword>
<reference evidence="8" key="2">
    <citation type="submission" date="2021-01" db="EMBL/GenBank/DDBJ databases">
        <authorList>
            <person name="Schikora-Tamarit M.A."/>
        </authorList>
    </citation>
    <scope>NUCLEOTIDE SEQUENCE</scope>
    <source>
        <strain evidence="8">NCAIM Y.01608</strain>
    </source>
</reference>
<feature type="transmembrane region" description="Helical" evidence="7">
    <location>
        <begin position="238"/>
        <end position="261"/>
    </location>
</feature>
<feature type="region of interest" description="Disordered" evidence="6">
    <location>
        <begin position="305"/>
        <end position="336"/>
    </location>
</feature>
<evidence type="ECO:0000256" key="4">
    <source>
        <dbReference type="ARBA" id="ARBA00023136"/>
    </source>
</evidence>
<gene>
    <name evidence="8" type="ORF">OGATHE_005894</name>
</gene>
<comment type="caution">
    <text evidence="8">The sequence shown here is derived from an EMBL/GenBank/DDBJ whole genome shotgun (WGS) entry which is preliminary data.</text>
</comment>
<proteinExistence type="inferred from homology"/>
<evidence type="ECO:0000256" key="3">
    <source>
        <dbReference type="ARBA" id="ARBA00022989"/>
    </source>
</evidence>
<feature type="transmembrane region" description="Helical" evidence="7">
    <location>
        <begin position="65"/>
        <end position="85"/>
    </location>
</feature>
<comment type="subcellular location">
    <subcellularLocation>
        <location evidence="1">Membrane</location>
        <topology evidence="1">Multi-pass membrane protein</topology>
    </subcellularLocation>
</comment>
<dbReference type="Pfam" id="PF01226">
    <property type="entry name" value="Form_Nir_trans"/>
    <property type="match status" value="1"/>
</dbReference>
<name>A0A9P8NVK3_9ASCO</name>
<evidence type="ECO:0000313" key="9">
    <source>
        <dbReference type="Proteomes" id="UP000788993"/>
    </source>
</evidence>
<evidence type="ECO:0008006" key="10">
    <source>
        <dbReference type="Google" id="ProtNLM"/>
    </source>
</evidence>
<dbReference type="GO" id="GO:0015707">
    <property type="term" value="P:nitrite transport"/>
    <property type="evidence" value="ECO:0007669"/>
    <property type="project" value="TreeGrafter"/>
</dbReference>
<feature type="region of interest" description="Disordered" evidence="6">
    <location>
        <begin position="349"/>
        <end position="407"/>
    </location>
</feature>
<dbReference type="InterPro" id="IPR023271">
    <property type="entry name" value="Aquaporin-like"/>
</dbReference>
<keyword evidence="9" id="KW-1185">Reference proteome</keyword>
<dbReference type="GO" id="GO:0005886">
    <property type="term" value="C:plasma membrane"/>
    <property type="evidence" value="ECO:0007669"/>
    <property type="project" value="TreeGrafter"/>
</dbReference>
<feature type="region of interest" description="Disordered" evidence="6">
    <location>
        <begin position="434"/>
        <end position="476"/>
    </location>
</feature>
<keyword evidence="3 7" id="KW-1133">Transmembrane helix</keyword>
<evidence type="ECO:0000256" key="5">
    <source>
        <dbReference type="ARBA" id="ARBA00049660"/>
    </source>
</evidence>
<evidence type="ECO:0000256" key="6">
    <source>
        <dbReference type="SAM" id="MobiDB-lite"/>
    </source>
</evidence>
<dbReference type="PANTHER" id="PTHR30520:SF6">
    <property type="entry name" value="FORMATE_NITRATE FAMILY TRANSPORTER (EUROFUNG)"/>
    <property type="match status" value="1"/>
</dbReference>
<dbReference type="Gene3D" id="1.20.1080.10">
    <property type="entry name" value="Glycerol uptake facilitator protein"/>
    <property type="match status" value="1"/>
</dbReference>